<dbReference type="InterPro" id="IPR003482">
    <property type="entry name" value="Whib"/>
</dbReference>
<evidence type="ECO:0000256" key="2">
    <source>
        <dbReference type="ARBA" id="ARBA00006597"/>
    </source>
</evidence>
<comment type="PTM">
    <text evidence="11">Upon Fe-S cluster removal intramolecular disulfide bonds are formed.</text>
</comment>
<evidence type="ECO:0000256" key="1">
    <source>
        <dbReference type="ARBA" id="ARBA00004496"/>
    </source>
</evidence>
<keyword evidence="7 11" id="KW-0805">Transcription regulation</keyword>
<evidence type="ECO:0000259" key="12">
    <source>
        <dbReference type="PROSITE" id="PS51674"/>
    </source>
</evidence>
<accession>A0ABV5S722</accession>
<dbReference type="PROSITE" id="PS51674">
    <property type="entry name" value="4FE4S_WBL"/>
    <property type="match status" value="1"/>
</dbReference>
<name>A0ABV5S722_9ACTN</name>
<reference evidence="13 14" key="1">
    <citation type="submission" date="2024-09" db="EMBL/GenBank/DDBJ databases">
        <authorList>
            <person name="Sun Q."/>
            <person name="Mori K."/>
        </authorList>
    </citation>
    <scope>NUCLEOTIDE SEQUENCE [LARGE SCALE GENOMIC DNA]</scope>
    <source>
        <strain evidence="13 14">JCM 3143</strain>
    </source>
</reference>
<keyword evidence="5 11" id="KW-0408">Iron</keyword>
<feature type="binding site" evidence="11">
    <location>
        <position position="50"/>
    </location>
    <ligand>
        <name>[4Fe-4S] cluster</name>
        <dbReference type="ChEBI" id="CHEBI:49883"/>
    </ligand>
</feature>
<evidence type="ECO:0000256" key="10">
    <source>
        <dbReference type="ARBA" id="ARBA00023163"/>
    </source>
</evidence>
<feature type="binding site" evidence="11">
    <location>
        <position position="41"/>
    </location>
    <ligand>
        <name>[4Fe-4S] cluster</name>
        <dbReference type="ChEBI" id="CHEBI:49883"/>
    </ligand>
</feature>
<feature type="binding site" evidence="11">
    <location>
        <position position="18"/>
    </location>
    <ligand>
        <name>[4Fe-4S] cluster</name>
        <dbReference type="ChEBI" id="CHEBI:49883"/>
    </ligand>
</feature>
<dbReference type="HAMAP" id="MF_01479">
    <property type="entry name" value="WhiB"/>
    <property type="match status" value="1"/>
</dbReference>
<comment type="caution">
    <text evidence="13">The sequence shown here is derived from an EMBL/GenBank/DDBJ whole genome shotgun (WGS) entry which is preliminary data.</text>
</comment>
<comment type="PTM">
    <text evidence="11">The Fe-S cluster can be nitrosylated by nitric oxide (NO).</text>
</comment>
<keyword evidence="11" id="KW-0963">Cytoplasm</keyword>
<evidence type="ECO:0000256" key="4">
    <source>
        <dbReference type="ARBA" id="ARBA00022723"/>
    </source>
</evidence>
<keyword evidence="3 11" id="KW-0004">4Fe-4S</keyword>
<dbReference type="PANTHER" id="PTHR38839">
    <property type="entry name" value="TRANSCRIPTIONAL REGULATOR WHID-RELATED"/>
    <property type="match status" value="1"/>
</dbReference>
<keyword evidence="8 11" id="KW-0238">DNA-binding</keyword>
<evidence type="ECO:0000256" key="7">
    <source>
        <dbReference type="ARBA" id="ARBA00023015"/>
    </source>
</evidence>
<evidence type="ECO:0000256" key="6">
    <source>
        <dbReference type="ARBA" id="ARBA00023014"/>
    </source>
</evidence>
<proteinExistence type="inferred from homology"/>
<dbReference type="PANTHER" id="PTHR38839:SF4">
    <property type="entry name" value="TRANSCRIPTIONAL REGULATOR WHIB"/>
    <property type="match status" value="1"/>
</dbReference>
<comment type="similarity">
    <text evidence="2 11">Belongs to the WhiB family.</text>
</comment>
<evidence type="ECO:0000313" key="13">
    <source>
        <dbReference type="EMBL" id="MFB9626858.1"/>
    </source>
</evidence>
<evidence type="ECO:0000256" key="3">
    <source>
        <dbReference type="ARBA" id="ARBA00022485"/>
    </source>
</evidence>
<comment type="cofactor">
    <cofactor evidence="11">
        <name>[4Fe-4S] cluster</name>
        <dbReference type="ChEBI" id="CHEBI:49883"/>
    </cofactor>
    <text evidence="11">Binds 1 [4Fe-4S] cluster per subunit. Following nitrosylation of the [4Fe-4S] cluster binds 1 [4Fe-8(NO)] cluster per subunit.</text>
</comment>
<keyword evidence="9 11" id="KW-1015">Disulfide bond</keyword>
<dbReference type="Proteomes" id="UP001589532">
    <property type="component" value="Unassembled WGS sequence"/>
</dbReference>
<dbReference type="Pfam" id="PF02467">
    <property type="entry name" value="Whib"/>
    <property type="match status" value="1"/>
</dbReference>
<keyword evidence="10 11" id="KW-0804">Transcription</keyword>
<evidence type="ECO:0000256" key="5">
    <source>
        <dbReference type="ARBA" id="ARBA00023004"/>
    </source>
</evidence>
<dbReference type="RefSeq" id="WP_378520911.1">
    <property type="nucleotide sequence ID" value="NZ_JBHMBW010000026.1"/>
</dbReference>
<keyword evidence="4 11" id="KW-0479">Metal-binding</keyword>
<gene>
    <name evidence="11" type="primary">whiB</name>
    <name evidence="13" type="ORF">ACFFSA_27550</name>
</gene>
<organism evidence="13 14">
    <name type="scientific">Nonomuraea helvata</name>
    <dbReference type="NCBI Taxonomy" id="37484"/>
    <lineage>
        <taxon>Bacteria</taxon>
        <taxon>Bacillati</taxon>
        <taxon>Actinomycetota</taxon>
        <taxon>Actinomycetes</taxon>
        <taxon>Streptosporangiales</taxon>
        <taxon>Streptosporangiaceae</taxon>
        <taxon>Nonomuraea</taxon>
    </lineage>
</organism>
<protein>
    <recommendedName>
        <fullName evidence="11">Transcriptional regulator WhiB</fullName>
    </recommendedName>
</protein>
<evidence type="ECO:0000313" key="14">
    <source>
        <dbReference type="Proteomes" id="UP001589532"/>
    </source>
</evidence>
<feature type="domain" description="4Fe-4S Wbl-type" evidence="12">
    <location>
        <begin position="17"/>
        <end position="74"/>
    </location>
</feature>
<sequence length="79" mass="8588">MGSRSGVLKGAWWGLAACVGMDPALFYPPQGGSVREAKRICTSCPVRTECLAYGLAYGEIYGIWGGTTEDERRRMRKAA</sequence>
<comment type="subcellular location">
    <subcellularLocation>
        <location evidence="1 11">Cytoplasm</location>
    </subcellularLocation>
</comment>
<comment type="function">
    <text evidence="11">Acts as a transcriptional regulator. Probably redox-responsive. The apo- but not holo-form probably binds DNA.</text>
</comment>
<keyword evidence="6 11" id="KW-0411">Iron-sulfur</keyword>
<dbReference type="InterPro" id="IPR034768">
    <property type="entry name" value="4FE4S_WBL"/>
</dbReference>
<evidence type="ECO:0000256" key="8">
    <source>
        <dbReference type="ARBA" id="ARBA00023125"/>
    </source>
</evidence>
<dbReference type="EMBL" id="JBHMBW010000026">
    <property type="protein sequence ID" value="MFB9626858.1"/>
    <property type="molecule type" value="Genomic_DNA"/>
</dbReference>
<feature type="binding site" evidence="11">
    <location>
        <position position="44"/>
    </location>
    <ligand>
        <name>[4Fe-4S] cluster</name>
        <dbReference type="ChEBI" id="CHEBI:49883"/>
    </ligand>
</feature>
<evidence type="ECO:0000256" key="11">
    <source>
        <dbReference type="HAMAP-Rule" id="MF_01479"/>
    </source>
</evidence>
<keyword evidence="14" id="KW-1185">Reference proteome</keyword>
<evidence type="ECO:0000256" key="9">
    <source>
        <dbReference type="ARBA" id="ARBA00023157"/>
    </source>
</evidence>